<keyword evidence="3" id="KW-1185">Reference proteome</keyword>
<dbReference type="InterPro" id="IPR036397">
    <property type="entry name" value="RNaseH_sf"/>
</dbReference>
<dbReference type="PANTHER" id="PTHR42648">
    <property type="entry name" value="TRANSPOSASE, PUTATIVE-RELATED"/>
    <property type="match status" value="1"/>
</dbReference>
<protein>
    <recommendedName>
        <fullName evidence="1">Integrase catalytic domain-containing protein</fullName>
    </recommendedName>
</protein>
<dbReference type="InterPro" id="IPR039537">
    <property type="entry name" value="Retrotran_Ty1/copia-like"/>
</dbReference>
<dbReference type="PANTHER" id="PTHR42648:SF28">
    <property type="entry name" value="TRANSPOSON-ENCODED PROTEIN WITH RIBONUCLEASE H-LIKE AND RETROVIRUS ZINC FINGER-LIKE DOMAINS"/>
    <property type="match status" value="1"/>
</dbReference>
<evidence type="ECO:0000313" key="3">
    <source>
        <dbReference type="Proteomes" id="UP001227230"/>
    </source>
</evidence>
<dbReference type="PROSITE" id="PS50994">
    <property type="entry name" value="INTEGRASE"/>
    <property type="match status" value="1"/>
</dbReference>
<dbReference type="InterPro" id="IPR012337">
    <property type="entry name" value="RNaseH-like_sf"/>
</dbReference>
<sequence length="130" mass="14709">MTAKIRNEKIDRCGSTLNLIHIDICGILTPTALGGYKYFITFIDNFSRYGYVELIHEKSESLNMFKAFKVKVELQLGKPIKAVKSDKGGEYYGRYNETGRNPGPFAKFLLECSIDARYTMPDTPQQNGVV</sequence>
<evidence type="ECO:0000259" key="1">
    <source>
        <dbReference type="PROSITE" id="PS50994"/>
    </source>
</evidence>
<dbReference type="InterPro" id="IPR001584">
    <property type="entry name" value="Integrase_cat-core"/>
</dbReference>
<dbReference type="EMBL" id="CP126654">
    <property type="protein sequence ID" value="WJZ91253.1"/>
    <property type="molecule type" value="Genomic_DNA"/>
</dbReference>
<evidence type="ECO:0000313" key="2">
    <source>
        <dbReference type="EMBL" id="WJZ91253.1"/>
    </source>
</evidence>
<name>A0ABY9C919_VITVI</name>
<gene>
    <name evidence="2" type="ORF">VitviT2T_010343</name>
</gene>
<dbReference type="Gene3D" id="3.30.420.10">
    <property type="entry name" value="Ribonuclease H-like superfamily/Ribonuclease H"/>
    <property type="match status" value="1"/>
</dbReference>
<organism evidence="2 3">
    <name type="scientific">Vitis vinifera</name>
    <name type="common">Grape</name>
    <dbReference type="NCBI Taxonomy" id="29760"/>
    <lineage>
        <taxon>Eukaryota</taxon>
        <taxon>Viridiplantae</taxon>
        <taxon>Streptophyta</taxon>
        <taxon>Embryophyta</taxon>
        <taxon>Tracheophyta</taxon>
        <taxon>Spermatophyta</taxon>
        <taxon>Magnoliopsida</taxon>
        <taxon>eudicotyledons</taxon>
        <taxon>Gunneridae</taxon>
        <taxon>Pentapetalae</taxon>
        <taxon>rosids</taxon>
        <taxon>Vitales</taxon>
        <taxon>Vitaceae</taxon>
        <taxon>Viteae</taxon>
        <taxon>Vitis</taxon>
    </lineage>
</organism>
<dbReference type="SUPFAM" id="SSF53098">
    <property type="entry name" value="Ribonuclease H-like"/>
    <property type="match status" value="1"/>
</dbReference>
<feature type="domain" description="Integrase catalytic" evidence="1">
    <location>
        <begin position="12"/>
        <end position="130"/>
    </location>
</feature>
<proteinExistence type="predicted"/>
<reference evidence="2 3" key="1">
    <citation type="journal article" date="2023" name="Hortic Res">
        <title>The complete reference genome for grapevine (Vitis vinifera L.) genetics and breeding.</title>
        <authorList>
            <person name="Shi X."/>
            <person name="Cao S."/>
            <person name="Wang X."/>
            <person name="Huang S."/>
            <person name="Wang Y."/>
            <person name="Liu Z."/>
            <person name="Liu W."/>
            <person name="Leng X."/>
            <person name="Peng Y."/>
            <person name="Wang N."/>
            <person name="Wang Y."/>
            <person name="Ma Z."/>
            <person name="Xu X."/>
            <person name="Zhang F."/>
            <person name="Xue H."/>
            <person name="Zhong H."/>
            <person name="Wang Y."/>
            <person name="Zhang K."/>
            <person name="Velt A."/>
            <person name="Avia K."/>
            <person name="Holtgrawe D."/>
            <person name="Grimplet J."/>
            <person name="Matus J.T."/>
            <person name="Ware D."/>
            <person name="Wu X."/>
            <person name="Wang H."/>
            <person name="Liu C."/>
            <person name="Fang Y."/>
            <person name="Rustenholz C."/>
            <person name="Cheng Z."/>
            <person name="Xiao H."/>
            <person name="Zhou Y."/>
        </authorList>
    </citation>
    <scope>NUCLEOTIDE SEQUENCE [LARGE SCALE GENOMIC DNA]</scope>
    <source>
        <strain evidence="3">cv. Pinot noir / PN40024</strain>
        <tissue evidence="2">Leaf</tissue>
    </source>
</reference>
<accession>A0ABY9C919</accession>
<dbReference type="Proteomes" id="UP001227230">
    <property type="component" value="Chromosome 7"/>
</dbReference>